<keyword evidence="3" id="KW-0805">Transcription regulation</keyword>
<keyword evidence="6" id="KW-0539">Nucleus</keyword>
<keyword evidence="5" id="KW-0804">Transcription</keyword>
<evidence type="ECO:0000256" key="3">
    <source>
        <dbReference type="ARBA" id="ARBA00023015"/>
    </source>
</evidence>
<dbReference type="InterPro" id="IPR001138">
    <property type="entry name" value="Zn2Cys6_DnaBD"/>
</dbReference>
<feature type="region of interest" description="Disordered" evidence="7">
    <location>
        <begin position="444"/>
        <end position="504"/>
    </location>
</feature>
<gene>
    <name evidence="9" type="ORF">PV06_06827</name>
</gene>
<dbReference type="GO" id="GO:0003677">
    <property type="term" value="F:DNA binding"/>
    <property type="evidence" value="ECO:0007669"/>
    <property type="project" value="UniProtKB-KW"/>
</dbReference>
<dbReference type="PANTHER" id="PTHR36206:SF16">
    <property type="entry name" value="TRANSCRIPTION FACTOR DOMAIN-CONTAINING PROTEIN-RELATED"/>
    <property type="match status" value="1"/>
</dbReference>
<feature type="compositionally biased region" description="Polar residues" evidence="7">
    <location>
        <begin position="617"/>
        <end position="626"/>
    </location>
</feature>
<dbReference type="SUPFAM" id="SSF57701">
    <property type="entry name" value="Zn2/Cys6 DNA-binding domain"/>
    <property type="match status" value="1"/>
</dbReference>
<evidence type="ECO:0000256" key="2">
    <source>
        <dbReference type="ARBA" id="ARBA00022833"/>
    </source>
</evidence>
<dbReference type="PANTHER" id="PTHR36206">
    <property type="entry name" value="ASPERCRYPTIN BIOSYNTHESIS CLUSTER-SPECIFIC TRANSCRIPTION REGULATOR ATNN-RELATED"/>
    <property type="match status" value="1"/>
</dbReference>
<evidence type="ECO:0000256" key="4">
    <source>
        <dbReference type="ARBA" id="ARBA00023125"/>
    </source>
</evidence>
<feature type="domain" description="Zn(2)-C6 fungal-type" evidence="8">
    <location>
        <begin position="29"/>
        <end position="57"/>
    </location>
</feature>
<evidence type="ECO:0000259" key="8">
    <source>
        <dbReference type="PROSITE" id="PS50048"/>
    </source>
</evidence>
<dbReference type="EMBL" id="KN847337">
    <property type="protein sequence ID" value="KIW41254.1"/>
    <property type="molecule type" value="Genomic_DNA"/>
</dbReference>
<dbReference type="Pfam" id="PF00172">
    <property type="entry name" value="Zn_clus"/>
    <property type="match status" value="1"/>
</dbReference>
<dbReference type="GeneID" id="27358901"/>
<protein>
    <recommendedName>
        <fullName evidence="8">Zn(2)-C6 fungal-type domain-containing protein</fullName>
    </recommendedName>
</protein>
<dbReference type="PROSITE" id="PS00463">
    <property type="entry name" value="ZN2_CY6_FUNGAL_1"/>
    <property type="match status" value="1"/>
</dbReference>
<feature type="region of interest" description="Disordered" evidence="7">
    <location>
        <begin position="1"/>
        <end position="21"/>
    </location>
</feature>
<feature type="compositionally biased region" description="Low complexity" evidence="7">
    <location>
        <begin position="454"/>
        <end position="469"/>
    </location>
</feature>
<dbReference type="InterPro" id="IPR052360">
    <property type="entry name" value="Transcr_Regulatory_Proteins"/>
</dbReference>
<feature type="compositionally biased region" description="Polar residues" evidence="7">
    <location>
        <begin position="475"/>
        <end position="491"/>
    </location>
</feature>
<proteinExistence type="predicted"/>
<feature type="compositionally biased region" description="Polar residues" evidence="7">
    <location>
        <begin position="1"/>
        <end position="15"/>
    </location>
</feature>
<feature type="region of interest" description="Disordered" evidence="7">
    <location>
        <begin position="617"/>
        <end position="636"/>
    </location>
</feature>
<accession>A0A0D2E0C9</accession>
<dbReference type="VEuPathDB" id="FungiDB:PV06_06827"/>
<evidence type="ECO:0000313" key="10">
    <source>
        <dbReference type="Proteomes" id="UP000053342"/>
    </source>
</evidence>
<dbReference type="InterPro" id="IPR036864">
    <property type="entry name" value="Zn2-C6_fun-type_DNA-bd_sf"/>
</dbReference>
<evidence type="ECO:0000256" key="7">
    <source>
        <dbReference type="SAM" id="MobiDB-lite"/>
    </source>
</evidence>
<keyword evidence="2" id="KW-0862">Zinc</keyword>
<dbReference type="STRING" id="215243.A0A0D2E0C9"/>
<dbReference type="RefSeq" id="XP_016261470.1">
    <property type="nucleotide sequence ID" value="XM_016407990.1"/>
</dbReference>
<reference evidence="9 10" key="1">
    <citation type="submission" date="2015-01" db="EMBL/GenBank/DDBJ databases">
        <title>The Genome Sequence of Exophiala oligosperma CBS72588.</title>
        <authorList>
            <consortium name="The Broad Institute Genomics Platform"/>
            <person name="Cuomo C."/>
            <person name="de Hoog S."/>
            <person name="Gorbushina A."/>
            <person name="Stielow B."/>
            <person name="Teixiera M."/>
            <person name="Abouelleil A."/>
            <person name="Chapman S.B."/>
            <person name="Priest M."/>
            <person name="Young S.K."/>
            <person name="Wortman J."/>
            <person name="Nusbaum C."/>
            <person name="Birren B."/>
        </authorList>
    </citation>
    <scope>NUCLEOTIDE SEQUENCE [LARGE SCALE GENOMIC DNA]</scope>
    <source>
        <strain evidence="9 10">CBS 72588</strain>
    </source>
</reference>
<dbReference type="AlphaFoldDB" id="A0A0D2E0C9"/>
<dbReference type="HOGENOM" id="CLU_011409_3_0_1"/>
<organism evidence="9 10">
    <name type="scientific">Exophiala oligosperma</name>
    <dbReference type="NCBI Taxonomy" id="215243"/>
    <lineage>
        <taxon>Eukaryota</taxon>
        <taxon>Fungi</taxon>
        <taxon>Dikarya</taxon>
        <taxon>Ascomycota</taxon>
        <taxon>Pezizomycotina</taxon>
        <taxon>Eurotiomycetes</taxon>
        <taxon>Chaetothyriomycetidae</taxon>
        <taxon>Chaetothyriales</taxon>
        <taxon>Herpotrichiellaceae</taxon>
        <taxon>Exophiala</taxon>
    </lineage>
</organism>
<evidence type="ECO:0000256" key="1">
    <source>
        <dbReference type="ARBA" id="ARBA00022723"/>
    </source>
</evidence>
<evidence type="ECO:0000256" key="6">
    <source>
        <dbReference type="ARBA" id="ARBA00023242"/>
    </source>
</evidence>
<dbReference type="CDD" id="cd00067">
    <property type="entry name" value="GAL4"/>
    <property type="match status" value="1"/>
</dbReference>
<evidence type="ECO:0000313" key="9">
    <source>
        <dbReference type="EMBL" id="KIW41254.1"/>
    </source>
</evidence>
<dbReference type="PROSITE" id="PS50048">
    <property type="entry name" value="ZN2_CY6_FUNGAL_2"/>
    <property type="match status" value="1"/>
</dbReference>
<keyword evidence="10" id="KW-1185">Reference proteome</keyword>
<keyword evidence="4" id="KW-0238">DNA-binding</keyword>
<dbReference type="Proteomes" id="UP000053342">
    <property type="component" value="Unassembled WGS sequence"/>
</dbReference>
<evidence type="ECO:0000256" key="5">
    <source>
        <dbReference type="ARBA" id="ARBA00023163"/>
    </source>
</evidence>
<dbReference type="Gene3D" id="4.10.240.10">
    <property type="entry name" value="Zn(2)-C6 fungal-type DNA-binding domain"/>
    <property type="match status" value="1"/>
</dbReference>
<dbReference type="SMART" id="SM00066">
    <property type="entry name" value="GAL4"/>
    <property type="match status" value="1"/>
</dbReference>
<dbReference type="GO" id="GO:0000981">
    <property type="term" value="F:DNA-binding transcription factor activity, RNA polymerase II-specific"/>
    <property type="evidence" value="ECO:0007669"/>
    <property type="project" value="InterPro"/>
</dbReference>
<dbReference type="GO" id="GO:0008270">
    <property type="term" value="F:zinc ion binding"/>
    <property type="evidence" value="ECO:0007669"/>
    <property type="project" value="InterPro"/>
</dbReference>
<keyword evidence="1" id="KW-0479">Metal-binding</keyword>
<sequence>MTGKSKSTVTSTCRPTTIGPPKARKVKTGCRTCKTRKVKCDESRPACRRCLQTGRVCDGYGIWGGGNKPVIPNHVTTEQQSNPDRDLWRSGEYVEKLGQFRPRYLAGDSADHARRYAGTPQSETDDQLSLMSMKGTALRLFPLHLLPPDQHGYMEWFMCRTAPKLPGAFKQTFWSDLLPQASQSEPAILHAVLSLGSIHKRAVCGLIPCSETSARDTASLFTLQQLTLATGSLRDRISNRSKASLRVAIIACAVFVQLEYLQDNYQTGLTHLRHGLILLEEFLAHDNDNRNGGNNLGDANDESIINLFVNLLIQARLLGQDVYRTQLLPLLIDKLDVPQREFQSSSHARRCLERIFLRIFSLVDETKCSIFAESLSDLASLLPLSRMTEIRQDLSLWLQSYERSMMRFRHTLSSLEFYAWKLLLLLHTLACLIAQDTSSSTTSRYESTVDVGATTQTPSTRHPTSPSSPVEESQENFPTSYSSAPTTSFLGSSHEHSLHTDSSSAADSAENGLLPINPCLSVVSQCAWLYHKVRDPVSDLHETHPLDVNETAASSVADIGWMPALYYTAILARDATTRQEAVRLLYLKPHREGIWESYLSAVLAEKIIEIKEQQKITTSSNSNSARNPGEIESLSSDSSCSRVRGILVELPSSSDAKVVLTYTTRIRERSIAGEESWSSGRCTYDLRKSCWTDECRSTN</sequence>
<name>A0A0D2E0C9_9EURO</name>
<dbReference type="OrthoDB" id="2593732at2759"/>